<accession>A0A928Z6V9</accession>
<feature type="domain" description="MoeA C-terminal" evidence="1">
    <location>
        <begin position="5"/>
        <end position="76"/>
    </location>
</feature>
<sequence>KYLHATTAHPLKAGGKRETYIWGKIQLTQGQYQFQPASGSKLSGNLINLAGTNALAIVPIGQTEIALGDPIQVLTL</sequence>
<dbReference type="Proteomes" id="UP000625316">
    <property type="component" value="Unassembled WGS sequence"/>
</dbReference>
<dbReference type="EMBL" id="JADEXQ010000145">
    <property type="protein sequence ID" value="MBE9033048.1"/>
    <property type="molecule type" value="Genomic_DNA"/>
</dbReference>
<feature type="non-terminal residue" evidence="2">
    <location>
        <position position="1"/>
    </location>
</feature>
<dbReference type="Pfam" id="PF03454">
    <property type="entry name" value="MoeA_C"/>
    <property type="match status" value="1"/>
</dbReference>
<dbReference type="SUPFAM" id="SSF63867">
    <property type="entry name" value="MoeA C-terminal domain-like"/>
    <property type="match status" value="1"/>
</dbReference>
<reference evidence="2" key="1">
    <citation type="submission" date="2020-10" db="EMBL/GenBank/DDBJ databases">
        <authorList>
            <person name="Castelo-Branco R."/>
            <person name="Eusebio N."/>
            <person name="Adriana R."/>
            <person name="Vieira A."/>
            <person name="Brugerolle De Fraissinette N."/>
            <person name="Rezende De Castro R."/>
            <person name="Schneider M.P."/>
            <person name="Vasconcelos V."/>
            <person name="Leao P.N."/>
        </authorList>
    </citation>
    <scope>NUCLEOTIDE SEQUENCE</scope>
    <source>
        <strain evidence="2">LEGE 11480</strain>
    </source>
</reference>
<proteinExistence type="predicted"/>
<protein>
    <submittedName>
        <fullName evidence="2">Molybdopterin molybdenumtransferase MoeA</fullName>
    </submittedName>
</protein>
<evidence type="ECO:0000313" key="2">
    <source>
        <dbReference type="EMBL" id="MBE9033048.1"/>
    </source>
</evidence>
<name>A0A928Z6V9_9CYAN</name>
<evidence type="ECO:0000313" key="3">
    <source>
        <dbReference type="Proteomes" id="UP000625316"/>
    </source>
</evidence>
<dbReference type="GO" id="GO:0032324">
    <property type="term" value="P:molybdopterin cofactor biosynthetic process"/>
    <property type="evidence" value="ECO:0007669"/>
    <property type="project" value="InterPro"/>
</dbReference>
<comment type="caution">
    <text evidence="2">The sequence shown here is derived from an EMBL/GenBank/DDBJ whole genome shotgun (WGS) entry which is preliminary data.</text>
</comment>
<dbReference type="AlphaFoldDB" id="A0A928Z6V9"/>
<dbReference type="InterPro" id="IPR005111">
    <property type="entry name" value="MoeA_C_domain_IV"/>
</dbReference>
<dbReference type="InterPro" id="IPR036688">
    <property type="entry name" value="MoeA_C_domain_IV_sf"/>
</dbReference>
<organism evidence="2 3">
    <name type="scientific">Romeriopsis navalis LEGE 11480</name>
    <dbReference type="NCBI Taxonomy" id="2777977"/>
    <lineage>
        <taxon>Bacteria</taxon>
        <taxon>Bacillati</taxon>
        <taxon>Cyanobacteriota</taxon>
        <taxon>Cyanophyceae</taxon>
        <taxon>Leptolyngbyales</taxon>
        <taxon>Leptolyngbyaceae</taxon>
        <taxon>Romeriopsis</taxon>
        <taxon>Romeriopsis navalis</taxon>
    </lineage>
</organism>
<keyword evidence="3" id="KW-1185">Reference proteome</keyword>
<evidence type="ECO:0000259" key="1">
    <source>
        <dbReference type="Pfam" id="PF03454"/>
    </source>
</evidence>
<gene>
    <name evidence="2" type="ORF">IQ266_25250</name>
</gene>
<dbReference type="Gene3D" id="2.40.340.10">
    <property type="entry name" value="MoeA, C-terminal, domain IV"/>
    <property type="match status" value="1"/>
</dbReference>